<protein>
    <recommendedName>
        <fullName evidence="1">CsgH-like domain-containing protein</fullName>
    </recommendedName>
</protein>
<gene>
    <name evidence="2" type="ORF">E3D37_39930</name>
</gene>
<dbReference type="InterPro" id="IPR048632">
    <property type="entry name" value="CsgH-like"/>
</dbReference>
<dbReference type="AlphaFoldDB" id="A0AAX2RC16"/>
<dbReference type="RefSeq" id="WP_060171413.1">
    <property type="nucleotide sequence ID" value="NZ_CADEUN010000001.1"/>
</dbReference>
<reference evidence="2 3" key="1">
    <citation type="submission" date="2019-03" db="EMBL/GenBank/DDBJ databases">
        <title>Burkholderia cepacia outbreak.</title>
        <authorList>
            <person name="Farzana R."/>
            <person name="Walsh T.R."/>
        </authorList>
    </citation>
    <scope>NUCLEOTIDE SEQUENCE [LARGE SCALE GENOMIC DNA]</scope>
    <source>
        <strain evidence="3">d13</strain>
    </source>
</reference>
<sequence>MVGIHDLNAYFDIAASAGGVNIVPHVRAAAPVDVSYSLRITRTGGAGSASLTRSGESRLAGGEDQPLATLLLSVDSSDICKATLVLHVNGEHAEYSVDCNPHRTAG</sequence>
<evidence type="ECO:0000313" key="2">
    <source>
        <dbReference type="EMBL" id="TEU34079.1"/>
    </source>
</evidence>
<comment type="caution">
    <text evidence="2">The sequence shown here is derived from an EMBL/GenBank/DDBJ whole genome shotgun (WGS) entry which is preliminary data.</text>
</comment>
<organism evidence="2 3">
    <name type="scientific">Burkholderia cepacia</name>
    <name type="common">Pseudomonas cepacia</name>
    <dbReference type="NCBI Taxonomy" id="292"/>
    <lineage>
        <taxon>Bacteria</taxon>
        <taxon>Pseudomonadati</taxon>
        <taxon>Pseudomonadota</taxon>
        <taxon>Betaproteobacteria</taxon>
        <taxon>Burkholderiales</taxon>
        <taxon>Burkholderiaceae</taxon>
        <taxon>Burkholderia</taxon>
        <taxon>Burkholderia cepacia complex</taxon>
    </lineage>
</organism>
<accession>A0AAX2RC16</accession>
<proteinExistence type="predicted"/>
<dbReference type="Gene3D" id="2.60.40.2420">
    <property type="match status" value="1"/>
</dbReference>
<dbReference type="Proteomes" id="UP000298234">
    <property type="component" value="Unassembled WGS sequence"/>
</dbReference>
<feature type="domain" description="CsgH-like" evidence="1">
    <location>
        <begin position="11"/>
        <end position="84"/>
    </location>
</feature>
<dbReference type="InterPro" id="IPR047726">
    <property type="entry name" value="CsgH_dom"/>
</dbReference>
<dbReference type="EMBL" id="SNSQ01000078">
    <property type="protein sequence ID" value="TEU34079.1"/>
    <property type="molecule type" value="Genomic_DNA"/>
</dbReference>
<name>A0AAX2RC16_BURCE</name>
<dbReference type="NCBIfam" id="NF041112">
    <property type="entry name" value="chap_CsgH_alph"/>
    <property type="match status" value="1"/>
</dbReference>
<evidence type="ECO:0000259" key="1">
    <source>
        <dbReference type="Pfam" id="PF21112"/>
    </source>
</evidence>
<dbReference type="InterPro" id="IPR053722">
    <property type="entry name" value="Curli_assembly_CsgC/AgfC"/>
</dbReference>
<evidence type="ECO:0000313" key="3">
    <source>
        <dbReference type="Proteomes" id="UP000298234"/>
    </source>
</evidence>
<dbReference type="Pfam" id="PF21112">
    <property type="entry name" value="CsgH"/>
    <property type="match status" value="1"/>
</dbReference>